<keyword evidence="4" id="KW-0677">Repeat</keyword>
<keyword evidence="3" id="KW-0853">WD repeat</keyword>
<comment type="caution">
    <text evidence="6">The sequence shown here is derived from an EMBL/GenBank/DDBJ whole genome shotgun (WGS) entry which is preliminary data.</text>
</comment>
<gene>
    <name evidence="6" type="primary">g146</name>
    <name evidence="6" type="ORF">C2E20_0146</name>
</gene>
<dbReference type="PANTHER" id="PTHR12442">
    <property type="entry name" value="DYNEIN INTERMEDIATE CHAIN"/>
    <property type="match status" value="1"/>
</dbReference>
<dbReference type="GO" id="GO:0036156">
    <property type="term" value="C:inner dynein arm"/>
    <property type="evidence" value="ECO:0007669"/>
    <property type="project" value="TreeGrafter"/>
</dbReference>
<feature type="region of interest" description="Disordered" evidence="5">
    <location>
        <begin position="184"/>
        <end position="222"/>
    </location>
</feature>
<dbReference type="InterPro" id="IPR036322">
    <property type="entry name" value="WD40_repeat_dom_sf"/>
</dbReference>
<feature type="compositionally biased region" description="Low complexity" evidence="5">
    <location>
        <begin position="28"/>
        <end position="43"/>
    </location>
</feature>
<evidence type="ECO:0000256" key="1">
    <source>
        <dbReference type="ARBA" id="ARBA00004496"/>
    </source>
</evidence>
<name>A0A2P6VRW5_9CHLO</name>
<feature type="region of interest" description="Disordered" evidence="5">
    <location>
        <begin position="702"/>
        <end position="730"/>
    </location>
</feature>
<keyword evidence="6" id="KW-0966">Cell projection</keyword>
<dbReference type="PANTHER" id="PTHR12442:SF5">
    <property type="entry name" value="DYNEIN AXONEMAL INTERMEDIATE CHAIN 3"/>
    <property type="match status" value="1"/>
</dbReference>
<dbReference type="GO" id="GO:0060294">
    <property type="term" value="P:cilium movement involved in cell motility"/>
    <property type="evidence" value="ECO:0007669"/>
    <property type="project" value="TreeGrafter"/>
</dbReference>
<comment type="subcellular location">
    <subcellularLocation>
        <location evidence="1">Cytoplasm</location>
    </subcellularLocation>
</comment>
<dbReference type="OrthoDB" id="366230at2759"/>
<evidence type="ECO:0000256" key="2">
    <source>
        <dbReference type="ARBA" id="ARBA00022490"/>
    </source>
</evidence>
<keyword evidence="6" id="KW-0969">Cilium</keyword>
<keyword evidence="7" id="KW-1185">Reference proteome</keyword>
<dbReference type="STRING" id="554055.A0A2P6VRW5"/>
<feature type="compositionally biased region" description="Low complexity" evidence="5">
    <location>
        <begin position="197"/>
        <end position="220"/>
    </location>
</feature>
<dbReference type="InterPro" id="IPR001680">
    <property type="entry name" value="WD40_rpt"/>
</dbReference>
<dbReference type="SMART" id="SM00320">
    <property type="entry name" value="WD40"/>
    <property type="match status" value="3"/>
</dbReference>
<dbReference type="AlphaFoldDB" id="A0A2P6VRW5"/>
<evidence type="ECO:0000313" key="7">
    <source>
        <dbReference type="Proteomes" id="UP000239649"/>
    </source>
</evidence>
<evidence type="ECO:0000256" key="3">
    <source>
        <dbReference type="ARBA" id="ARBA00022574"/>
    </source>
</evidence>
<evidence type="ECO:0000256" key="4">
    <source>
        <dbReference type="ARBA" id="ARBA00022737"/>
    </source>
</evidence>
<dbReference type="GO" id="GO:0036159">
    <property type="term" value="P:inner dynein arm assembly"/>
    <property type="evidence" value="ECO:0007669"/>
    <property type="project" value="TreeGrafter"/>
</dbReference>
<accession>A0A2P6VRW5</accession>
<dbReference type="InterPro" id="IPR015943">
    <property type="entry name" value="WD40/YVTN_repeat-like_dom_sf"/>
</dbReference>
<proteinExistence type="predicted"/>
<dbReference type="InterPro" id="IPR050687">
    <property type="entry name" value="Dynein_IC"/>
</dbReference>
<evidence type="ECO:0000313" key="6">
    <source>
        <dbReference type="EMBL" id="PSC76833.1"/>
    </source>
</evidence>
<reference evidence="6 7" key="1">
    <citation type="journal article" date="2018" name="Plant J.">
        <title>Genome sequences of Chlorella sorokiniana UTEX 1602 and Micractinium conductrix SAG 241.80: implications to maltose excretion by a green alga.</title>
        <authorList>
            <person name="Arriola M.B."/>
            <person name="Velmurugan N."/>
            <person name="Zhang Y."/>
            <person name="Plunkett M.H."/>
            <person name="Hondzo H."/>
            <person name="Barney B.M."/>
        </authorList>
    </citation>
    <scope>NUCLEOTIDE SEQUENCE [LARGE SCALE GENOMIC DNA]</scope>
    <source>
        <strain evidence="6 7">SAG 241.80</strain>
    </source>
</reference>
<evidence type="ECO:0000256" key="5">
    <source>
        <dbReference type="SAM" id="MobiDB-lite"/>
    </source>
</evidence>
<keyword evidence="6" id="KW-0282">Flagellum</keyword>
<organism evidence="6 7">
    <name type="scientific">Micractinium conductrix</name>
    <dbReference type="NCBI Taxonomy" id="554055"/>
    <lineage>
        <taxon>Eukaryota</taxon>
        <taxon>Viridiplantae</taxon>
        <taxon>Chlorophyta</taxon>
        <taxon>core chlorophytes</taxon>
        <taxon>Trebouxiophyceae</taxon>
        <taxon>Chlorellales</taxon>
        <taxon>Chlorellaceae</taxon>
        <taxon>Chlorella clade</taxon>
        <taxon>Micractinium</taxon>
    </lineage>
</organism>
<protein>
    <submittedName>
        <fullName evidence="6">Flagellar inner dynein arm I1 intermediate chain IC140</fullName>
    </submittedName>
</protein>
<dbReference type="GO" id="GO:0045504">
    <property type="term" value="F:dynein heavy chain binding"/>
    <property type="evidence" value="ECO:0007669"/>
    <property type="project" value="TreeGrafter"/>
</dbReference>
<dbReference type="Gene3D" id="2.130.10.10">
    <property type="entry name" value="YVTN repeat-like/Quinoprotein amine dehydrogenase"/>
    <property type="match status" value="2"/>
</dbReference>
<dbReference type="GO" id="GO:0045503">
    <property type="term" value="F:dynein light chain binding"/>
    <property type="evidence" value="ECO:0007669"/>
    <property type="project" value="TreeGrafter"/>
</dbReference>
<dbReference type="EMBL" id="LHPF02000001">
    <property type="protein sequence ID" value="PSC76833.1"/>
    <property type="molecule type" value="Genomic_DNA"/>
</dbReference>
<sequence length="774" mass="77567">MSDGQPEEPRALSPPEDQTLDTAASPPEGSGLEAEGSALSASEGGEGYGAHATQTAERAEAAVQCEPPPALTSEELAVELGAPELADFLAAAAPRCEAALQQNELADPLADELAALAEDDADGQLGAGGGAAAAGGLQELHSFSDLLHSKGRVLTAVAWHPARRGVCAVAACVPHPQQQPALEQHVGGAAAGGAGATGQASGRGTAAAAGAPPASPATSAHLRQPPHGCILVWSHADSIHPELVLQAPAEVHAFAFHPSSHAWLAAGLVTGQVALFNLQQAGQQGCAAAAAAPQQAAVQQQAAGGKAGEEGREEGACAALLLPAYVSSPEACHQAPVSDLQWLPGALLTKDGRLEAVPPPEDSAAAASGGGLTTPLPAAAKSSSVGAAAAGGVPPPAATTPDCTLFASTAADGSLLLWDMRVSTRQRKAAKADEDAPEWKPVLALAAASAASQPLLATRFCRDARAGVGRFLLGSLEGEVAVADAASFAQERRGAQEWTHNTVGLAIGHTGRVLALAFSPFFPETLLVVGNSGFAIWRVCASGEGGTAPGEAASGAAACVAVYESPFCADALYTCGCWSPVKPGVVLLGRADGRLEAWDLTDRSHQAAMVAPVAPCALTALAVSPASSGGRAARQLVAAGDAGGTLRLLELPRALRRRGHAEFKAMAALLAQEQSRLAEVGRRAAKRAAEARAAAERARAEAAAAERAARPKAAEAGRAAAGEADQDEGDPVAAAEARYLAFEAEWRERLGAAGVACTPGGAAVSTLPAPVAAT</sequence>
<dbReference type="SUPFAM" id="SSF50978">
    <property type="entry name" value="WD40 repeat-like"/>
    <property type="match status" value="1"/>
</dbReference>
<dbReference type="Proteomes" id="UP000239649">
    <property type="component" value="Unassembled WGS sequence"/>
</dbReference>
<keyword evidence="2" id="KW-0963">Cytoplasm</keyword>
<feature type="region of interest" description="Disordered" evidence="5">
    <location>
        <begin position="1"/>
        <end position="62"/>
    </location>
</feature>